<reference evidence="1" key="1">
    <citation type="journal article" date="2023" name="G3 (Bethesda)">
        <title>A reference genome for the long-term kleptoplast-retaining sea slug Elysia crispata morphotype clarki.</title>
        <authorList>
            <person name="Eastman K.E."/>
            <person name="Pendleton A.L."/>
            <person name="Shaikh M.A."/>
            <person name="Suttiyut T."/>
            <person name="Ogas R."/>
            <person name="Tomko P."/>
            <person name="Gavelis G."/>
            <person name="Widhalm J.R."/>
            <person name="Wisecaver J.H."/>
        </authorList>
    </citation>
    <scope>NUCLEOTIDE SEQUENCE</scope>
    <source>
        <strain evidence="1">ECLA1</strain>
    </source>
</reference>
<dbReference type="AlphaFoldDB" id="A0AAE1BEL6"/>
<organism evidence="1 2">
    <name type="scientific">Elysia crispata</name>
    <name type="common">lettuce slug</name>
    <dbReference type="NCBI Taxonomy" id="231223"/>
    <lineage>
        <taxon>Eukaryota</taxon>
        <taxon>Metazoa</taxon>
        <taxon>Spiralia</taxon>
        <taxon>Lophotrochozoa</taxon>
        <taxon>Mollusca</taxon>
        <taxon>Gastropoda</taxon>
        <taxon>Heterobranchia</taxon>
        <taxon>Euthyneura</taxon>
        <taxon>Panpulmonata</taxon>
        <taxon>Sacoglossa</taxon>
        <taxon>Placobranchoidea</taxon>
        <taxon>Plakobranchidae</taxon>
        <taxon>Elysia</taxon>
    </lineage>
</organism>
<name>A0AAE1BEL6_9GAST</name>
<dbReference type="EMBL" id="JAWDGP010000016">
    <property type="protein sequence ID" value="KAK3804400.1"/>
    <property type="molecule type" value="Genomic_DNA"/>
</dbReference>
<accession>A0AAE1BEL6</accession>
<evidence type="ECO:0000313" key="1">
    <source>
        <dbReference type="EMBL" id="KAK3804400.1"/>
    </source>
</evidence>
<sequence>MQLTRPTNILKSTEAIIDEAGDCQVVSNFCELFTRKLINSGDRKLVMLYWHWAQMMVLAQSTRQTALKGLVSIWDDQRTRTGLAADQYYTSERDRLSSESLLTPALSSGELDTIMTLSGVSGLTITISGSLWPGRPLGVVVTGQL</sequence>
<comment type="caution">
    <text evidence="1">The sequence shown here is derived from an EMBL/GenBank/DDBJ whole genome shotgun (WGS) entry which is preliminary data.</text>
</comment>
<gene>
    <name evidence="1" type="ORF">RRG08_059370</name>
</gene>
<dbReference type="Proteomes" id="UP001283361">
    <property type="component" value="Unassembled WGS sequence"/>
</dbReference>
<proteinExistence type="predicted"/>
<keyword evidence="2" id="KW-1185">Reference proteome</keyword>
<protein>
    <submittedName>
        <fullName evidence="1">Uncharacterized protein</fullName>
    </submittedName>
</protein>
<evidence type="ECO:0000313" key="2">
    <source>
        <dbReference type="Proteomes" id="UP001283361"/>
    </source>
</evidence>